<keyword evidence="2" id="KW-1185">Reference proteome</keyword>
<sequence>MTAVSVEIGARPVDKPEIEFIADLDMLVDSNKCSCSAGDDAPY</sequence>
<evidence type="ECO:0000313" key="2">
    <source>
        <dbReference type="Proteomes" id="UP001230426"/>
    </source>
</evidence>
<gene>
    <name evidence="1" type="ORF">J2S55_003182</name>
</gene>
<accession>A0ABT9R4T8</accession>
<proteinExistence type="predicted"/>
<evidence type="ECO:0000313" key="1">
    <source>
        <dbReference type="EMBL" id="MDP9863916.1"/>
    </source>
</evidence>
<reference evidence="1 2" key="1">
    <citation type="submission" date="2023-07" db="EMBL/GenBank/DDBJ databases">
        <title>Sequencing the genomes of 1000 actinobacteria strains.</title>
        <authorList>
            <person name="Klenk H.-P."/>
        </authorList>
    </citation>
    <scope>NUCLEOTIDE SEQUENCE [LARGE SCALE GENOMIC DNA]</scope>
    <source>
        <strain evidence="1 2">DSM 44109</strain>
    </source>
</reference>
<dbReference type="Proteomes" id="UP001230426">
    <property type="component" value="Unassembled WGS sequence"/>
</dbReference>
<dbReference type="EMBL" id="JAUSRB010000002">
    <property type="protein sequence ID" value="MDP9863916.1"/>
    <property type="molecule type" value="Genomic_DNA"/>
</dbReference>
<comment type="caution">
    <text evidence="1">The sequence shown here is derived from an EMBL/GenBank/DDBJ whole genome shotgun (WGS) entry which is preliminary data.</text>
</comment>
<name>A0ABT9R4T8_9ACTN</name>
<protein>
    <submittedName>
        <fullName evidence="1">Uncharacterized protein</fullName>
    </submittedName>
</protein>
<organism evidence="1 2">
    <name type="scientific">Streptosporangium brasiliense</name>
    <dbReference type="NCBI Taxonomy" id="47480"/>
    <lineage>
        <taxon>Bacteria</taxon>
        <taxon>Bacillati</taxon>
        <taxon>Actinomycetota</taxon>
        <taxon>Actinomycetes</taxon>
        <taxon>Streptosporangiales</taxon>
        <taxon>Streptosporangiaceae</taxon>
        <taxon>Streptosporangium</taxon>
    </lineage>
</organism>